<keyword evidence="2" id="KW-1133">Transmembrane helix</keyword>
<dbReference type="EMBL" id="OE000648">
    <property type="protein sequence ID" value="CAD7454587.1"/>
    <property type="molecule type" value="Genomic_DNA"/>
</dbReference>
<keyword evidence="2" id="KW-0812">Transmembrane</keyword>
<accession>A0A7R9FJ62</accession>
<feature type="region of interest" description="Disordered" evidence="1">
    <location>
        <begin position="1447"/>
        <end position="1467"/>
    </location>
</feature>
<dbReference type="InterPro" id="IPR055436">
    <property type="entry name" value="Ig_TMEM131L_4"/>
</dbReference>
<dbReference type="Pfam" id="PF24499">
    <property type="entry name" value="Ig_TMEM131L_4"/>
    <property type="match status" value="1"/>
</dbReference>
<dbReference type="Pfam" id="PF24495">
    <property type="entry name" value="Ig_TMEM131_2"/>
    <property type="match status" value="1"/>
</dbReference>
<evidence type="ECO:0008006" key="7">
    <source>
        <dbReference type="Google" id="ProtNLM"/>
    </source>
</evidence>
<dbReference type="PANTHER" id="PTHR22050:SF0">
    <property type="entry name" value="TRANSMEMBRANE PROTEIN 131 HOMOLOG"/>
    <property type="match status" value="1"/>
</dbReference>
<feature type="region of interest" description="Disordered" evidence="1">
    <location>
        <begin position="1148"/>
        <end position="1169"/>
    </location>
</feature>
<dbReference type="InterPro" id="IPR055437">
    <property type="entry name" value="TMEM131L_Ig_5"/>
</dbReference>
<evidence type="ECO:0000256" key="2">
    <source>
        <dbReference type="SAM" id="Phobius"/>
    </source>
</evidence>
<organism evidence="6">
    <name type="scientific">Timema tahoe</name>
    <dbReference type="NCBI Taxonomy" id="61484"/>
    <lineage>
        <taxon>Eukaryota</taxon>
        <taxon>Metazoa</taxon>
        <taxon>Ecdysozoa</taxon>
        <taxon>Arthropoda</taxon>
        <taxon>Hexapoda</taxon>
        <taxon>Insecta</taxon>
        <taxon>Pterygota</taxon>
        <taxon>Neoptera</taxon>
        <taxon>Polyneoptera</taxon>
        <taxon>Phasmatodea</taxon>
        <taxon>Timematodea</taxon>
        <taxon>Timematoidea</taxon>
        <taxon>Timematidae</taxon>
        <taxon>Timema</taxon>
    </lineage>
</organism>
<protein>
    <recommendedName>
        <fullName evidence="7">Transmembrane protein 131</fullName>
    </recommendedName>
</protein>
<sequence length="1496" mass="166944">MKPVSCGSSQVSHCEVVLKGSFVAFVIIQPNGNTTFSVVFLGQEVGHMQSHLFIHTSEGSFKYKVKGSSVFSPYRLRPMVGIHIPLNSTFSPLLSIYNPHSTAIQFIEVYSSGVDFHLKLPNSETDGPLSIWEIPPYHSKPIVKIHFLASSHRNHSAYIRFRQRDSDEVLVMPLQLEVSSQPGLYAEEDMVDFGLGGSLDPPTQYSLRVFNSGRKTIKIENIVIVPASKAVTVKFEPVKVPPYLKTSLEVALITLDWQAAFETKLLGGKILIKGKQGSTKLMVPFMVQVLEGGLNYNTSITQFCSEMSWDVPRPFVVTNMFTLPIAIVNVMLHPDAEPYFLVENLTAIVLAPQQSAMLFHISTRRTALRSQLKLETNLWLHTNISKVVVPLLSYNGRLTLNLPHGMNSTLELGTVASGCKKEIYFSVTNNNPISLELKKWETNLKWASVQLLGVMEANQSGVLYEHSLFGIVNTTLLHPGHSAVFKLIFLAPNKEILMAGEVFIHSKFEKMVISTRLAVAHGSLEILPESIDLGNCFPGKHCRQALKVHSLFDHPMMVSEVISLNSDCCMNFLSKGNGTDIRPQTTTLIGTLWYNLEQGCYPHCYLGIIDNTTAGLLRLAPFHSLVYSLHWNGRGIDLEKYLTLGVIFLREPVTNGLHQLLDSLTRVLAQSPHDVWKSNQWLDSLTLPYNTPYVDSLLFSSRYKNYLNAVAGISYRNITMRLDTTGVRNHIFQVKVYLTWPKLFVGSDVEVEVKNVSTITFPLTQLGNTTYHPFILNNPSKRSVLVQLVMDWDYPQSNHLVDNLPEGFNNWQVTGDRSKNWTGLFFWAGWSIKFAEDLQVLGHPESVTLVLQPGQTVHGSLGFFPTHLGPEEAIIYIRNNLTILEVVRVIGHAAAPLFKFGNRKPGSDAAMLFELTEKHLKDCEREKNRLFPAPNLTVKRSFTARNAGELPIYINSFSINGLPCEGFGFKILNCNGFLLPPNTTRKIDVAFTPDFTLSKIQRTLSIVTSLGMEVNYTLETTLPPVYLASCSSVLNRPTWEPILYYSAISFMIFLLLCVIAAAYFESDRILKFAISAMSKERPISTLDFSKFGTPYSSKGCELQTERLNSEEGGEEIWGVSSDTQKQEKSNRSLNACAYSTISNDKNPSLVPNYMARKPNTSPRKAKQVDYKDNYEGDCDDDDYERDVMKRKDLNCRWKSSYNSTSGKPEHEATLSKTCHNPNPESHIATSLELPYKLKSTKNFNRDPTSLVGSESVRMTPSLHASETRAPFSIAVARNDSPLYSSIVAPRNNTQYTSSNVNSATTTAAAHEMTGSGLGPIGSKIPVTNVWESYTDTGLQTSSHYLPAETRTSHFLTSLTDPMSTMQINKPNPVSPPPYGFDNVWEKQNPSTAVDNKICAQETRQKLFSESWPESLWDPLYTPAAVYPQPATASVWGNFVNSVCSPHSVTPPAPEHDKENTATLDQSDGFNPFHSLNNIWSPLPSETWGTLATGKKE</sequence>
<feature type="region of interest" description="Disordered" evidence="1">
    <location>
        <begin position="1200"/>
        <end position="1222"/>
    </location>
</feature>
<evidence type="ECO:0000259" key="5">
    <source>
        <dbReference type="Pfam" id="PF24501"/>
    </source>
</evidence>
<dbReference type="InterPro" id="IPR039877">
    <property type="entry name" value="TMEM131-like"/>
</dbReference>
<evidence type="ECO:0000313" key="6">
    <source>
        <dbReference type="EMBL" id="CAD7454587.1"/>
    </source>
</evidence>
<proteinExistence type="predicted"/>
<evidence type="ECO:0000259" key="4">
    <source>
        <dbReference type="Pfam" id="PF24499"/>
    </source>
</evidence>
<gene>
    <name evidence="6" type="ORF">TTEB3V08_LOCUS2689</name>
</gene>
<dbReference type="PANTHER" id="PTHR22050">
    <property type="entry name" value="RW1 PROTEIN HOMOLOG"/>
    <property type="match status" value="1"/>
</dbReference>
<dbReference type="Pfam" id="PF24501">
    <property type="entry name" value="Ig_TMEM131L_5"/>
    <property type="match status" value="1"/>
</dbReference>
<keyword evidence="2" id="KW-0472">Membrane</keyword>
<evidence type="ECO:0000259" key="3">
    <source>
        <dbReference type="Pfam" id="PF24495"/>
    </source>
</evidence>
<feature type="transmembrane region" description="Helical" evidence="2">
    <location>
        <begin position="1042"/>
        <end position="1064"/>
    </location>
</feature>
<name>A0A7R9FJ62_9NEOP</name>
<reference evidence="6" key="1">
    <citation type="submission" date="2020-11" db="EMBL/GenBank/DDBJ databases">
        <authorList>
            <person name="Tran Van P."/>
        </authorList>
    </citation>
    <scope>NUCLEOTIDE SEQUENCE</scope>
</reference>
<feature type="domain" description="TMEM131L fourth Ig-like" evidence="4">
    <location>
        <begin position="759"/>
        <end position="894"/>
    </location>
</feature>
<evidence type="ECO:0000256" key="1">
    <source>
        <dbReference type="SAM" id="MobiDB-lite"/>
    </source>
</evidence>
<feature type="domain" description="TMEM131L fifth Ig-like" evidence="5">
    <location>
        <begin position="946"/>
        <end position="1011"/>
    </location>
</feature>
<dbReference type="InterPro" id="IPR056311">
    <property type="entry name" value="TMEM131_Ig_2"/>
</dbReference>
<feature type="domain" description="TMEM131 second Ig-like" evidence="3">
    <location>
        <begin position="73"/>
        <end position="161"/>
    </location>
</feature>
<dbReference type="GO" id="GO:0016020">
    <property type="term" value="C:membrane"/>
    <property type="evidence" value="ECO:0007669"/>
    <property type="project" value="TreeGrafter"/>
</dbReference>